<accession>A0A0R2C6I6</accession>
<evidence type="ECO:0000259" key="20">
    <source>
        <dbReference type="PROSITE" id="PS51103"/>
    </source>
</evidence>
<evidence type="ECO:0000256" key="7">
    <source>
        <dbReference type="ARBA" id="ARBA00022692"/>
    </source>
</evidence>
<evidence type="ECO:0000313" key="22">
    <source>
        <dbReference type="Proteomes" id="UP000051789"/>
    </source>
</evidence>
<feature type="transmembrane region" description="Helical" evidence="17">
    <location>
        <begin position="425"/>
        <end position="449"/>
    </location>
</feature>
<keyword evidence="9 17" id="KW-1133">Transmembrane helix</keyword>
<dbReference type="InterPro" id="IPR050558">
    <property type="entry name" value="PTS_Sugar-Specific_Components"/>
</dbReference>
<evidence type="ECO:0000256" key="12">
    <source>
        <dbReference type="ARBA" id="ARBA00045139"/>
    </source>
</evidence>
<evidence type="ECO:0000259" key="19">
    <source>
        <dbReference type="PROSITE" id="PS51098"/>
    </source>
</evidence>
<evidence type="ECO:0000256" key="6">
    <source>
        <dbReference type="ARBA" id="ARBA00022683"/>
    </source>
</evidence>
<comment type="catalytic activity">
    <reaction evidence="13">
        <text>N(pros)-phospho-L-histidyl-[protein](out) + sucrose = sucrose 6(G)-phosphate(in) + L-histidyl-[protein]</text>
        <dbReference type="Rhea" id="RHEA:49236"/>
        <dbReference type="Rhea" id="RHEA-COMP:9745"/>
        <dbReference type="Rhea" id="RHEA-COMP:9746"/>
        <dbReference type="ChEBI" id="CHEBI:17992"/>
        <dbReference type="ChEBI" id="CHEBI:29979"/>
        <dbReference type="ChEBI" id="CHEBI:64837"/>
        <dbReference type="ChEBI" id="CHEBI:91002"/>
        <dbReference type="EC" id="2.7.1.211"/>
    </reaction>
</comment>
<proteinExistence type="predicted"/>
<feature type="transmembrane region" description="Helical" evidence="17">
    <location>
        <begin position="180"/>
        <end position="198"/>
    </location>
</feature>
<dbReference type="Pfam" id="PF02378">
    <property type="entry name" value="PTS_EIIC"/>
    <property type="match status" value="1"/>
</dbReference>
<dbReference type="PROSITE" id="PS51103">
    <property type="entry name" value="PTS_EIIC_TYPE_1"/>
    <property type="match status" value="1"/>
</dbReference>
<feature type="domain" description="PTS EIIA type-1" evidence="18">
    <location>
        <begin position="490"/>
        <end position="594"/>
    </location>
</feature>
<evidence type="ECO:0000256" key="17">
    <source>
        <dbReference type="SAM" id="Phobius"/>
    </source>
</evidence>
<dbReference type="Gene3D" id="3.30.1360.60">
    <property type="entry name" value="Glucose permease domain IIB"/>
    <property type="match status" value="1"/>
</dbReference>
<keyword evidence="7 17" id="KW-0812">Transmembrane</keyword>
<dbReference type="Proteomes" id="UP000051789">
    <property type="component" value="Unassembled WGS sequence"/>
</dbReference>
<dbReference type="GO" id="GO:0016301">
    <property type="term" value="F:kinase activity"/>
    <property type="evidence" value="ECO:0007669"/>
    <property type="project" value="UniProtKB-KW"/>
</dbReference>
<dbReference type="PROSITE" id="PS00371">
    <property type="entry name" value="PTS_EIIA_TYPE_1_HIS"/>
    <property type="match status" value="1"/>
</dbReference>
<dbReference type="STRING" id="1423810.FD19_GL000993"/>
<feature type="transmembrane region" description="Helical" evidence="17">
    <location>
        <begin position="386"/>
        <end position="405"/>
    </location>
</feature>
<evidence type="ECO:0000256" key="3">
    <source>
        <dbReference type="ARBA" id="ARBA00022475"/>
    </source>
</evidence>
<dbReference type="Pfam" id="PF00367">
    <property type="entry name" value="PTS_EIIB"/>
    <property type="match status" value="1"/>
</dbReference>
<dbReference type="CDD" id="cd00212">
    <property type="entry name" value="PTS_IIB_glc"/>
    <property type="match status" value="1"/>
</dbReference>
<organism evidence="21 22">
    <name type="scientific">Lacticaseibacillus thailandensis DSM 22698 = JCM 13996</name>
    <dbReference type="NCBI Taxonomy" id="1423810"/>
    <lineage>
        <taxon>Bacteria</taxon>
        <taxon>Bacillati</taxon>
        <taxon>Bacillota</taxon>
        <taxon>Bacilli</taxon>
        <taxon>Lactobacillales</taxon>
        <taxon>Lactobacillaceae</taxon>
        <taxon>Lacticaseibacillus</taxon>
    </lineage>
</organism>
<dbReference type="NCBIfam" id="TIGR01995">
    <property type="entry name" value="PTS-II-ABC-beta"/>
    <property type="match status" value="1"/>
</dbReference>
<dbReference type="EC" id="2.7.1.211" evidence="11"/>
<dbReference type="InterPro" id="IPR013013">
    <property type="entry name" value="PTS_EIIC_1"/>
</dbReference>
<evidence type="ECO:0000259" key="18">
    <source>
        <dbReference type="PROSITE" id="PS51093"/>
    </source>
</evidence>
<dbReference type="FunFam" id="3.30.1360.60:FF:000001">
    <property type="entry name" value="PTS system glucose-specific IIBC component PtsG"/>
    <property type="match status" value="1"/>
</dbReference>
<keyword evidence="3" id="KW-1003">Cell membrane</keyword>
<dbReference type="NCBIfam" id="TIGR00830">
    <property type="entry name" value="PTBA"/>
    <property type="match status" value="1"/>
</dbReference>
<dbReference type="PROSITE" id="PS01035">
    <property type="entry name" value="PTS_EIIB_TYPE_1_CYS"/>
    <property type="match status" value="1"/>
</dbReference>
<evidence type="ECO:0000256" key="15">
    <source>
        <dbReference type="ARBA" id="ARBA00081008"/>
    </source>
</evidence>
<keyword evidence="10 17" id="KW-0472">Membrane</keyword>
<dbReference type="InterPro" id="IPR036878">
    <property type="entry name" value="Glu_permease_IIB"/>
</dbReference>
<evidence type="ECO:0000256" key="4">
    <source>
        <dbReference type="ARBA" id="ARBA00022597"/>
    </source>
</evidence>
<dbReference type="PATRIC" id="fig|1423810.4.peg.1016"/>
<reference evidence="21 22" key="1">
    <citation type="journal article" date="2015" name="Genome Announc.">
        <title>Expanding the biotechnology potential of lactobacilli through comparative genomics of 213 strains and associated genera.</title>
        <authorList>
            <person name="Sun Z."/>
            <person name="Harris H.M."/>
            <person name="McCann A."/>
            <person name="Guo C."/>
            <person name="Argimon S."/>
            <person name="Zhang W."/>
            <person name="Yang X."/>
            <person name="Jeffery I.B."/>
            <person name="Cooney J.C."/>
            <person name="Kagawa T.F."/>
            <person name="Liu W."/>
            <person name="Song Y."/>
            <person name="Salvetti E."/>
            <person name="Wrobel A."/>
            <person name="Rasinkangas P."/>
            <person name="Parkhill J."/>
            <person name="Rea M.C."/>
            <person name="O'Sullivan O."/>
            <person name="Ritari J."/>
            <person name="Douillard F.P."/>
            <person name="Paul Ross R."/>
            <person name="Yang R."/>
            <person name="Briner A.E."/>
            <person name="Felis G.E."/>
            <person name="de Vos W.M."/>
            <person name="Barrangou R."/>
            <person name="Klaenhammer T.R."/>
            <person name="Caufield P.W."/>
            <person name="Cui Y."/>
            <person name="Zhang H."/>
            <person name="O'Toole P.W."/>
        </authorList>
    </citation>
    <scope>NUCLEOTIDE SEQUENCE [LARGE SCALE GENOMIC DNA]</scope>
    <source>
        <strain evidence="21 22">DSM 22698</strain>
    </source>
</reference>
<comment type="function">
    <text evidence="12">The phosphoenolpyruvate-dependent sugar phosphotransferase system (sugar PTS), a major carbohydrate active transport system, catalyzes the phosphorylation of incoming sugar substrates concomitantly with their translocation across the cell membrane. This system is involved in sucrose transport.</text>
</comment>
<dbReference type="InterPro" id="IPR001996">
    <property type="entry name" value="PTS_IIB_1"/>
</dbReference>
<dbReference type="InterPro" id="IPR001127">
    <property type="entry name" value="PTS_EIIA_1_perm"/>
</dbReference>
<evidence type="ECO:0000256" key="10">
    <source>
        <dbReference type="ARBA" id="ARBA00023136"/>
    </source>
</evidence>
<feature type="transmembrane region" description="Helical" evidence="17">
    <location>
        <begin position="149"/>
        <end position="168"/>
    </location>
</feature>
<gene>
    <name evidence="21" type="ORF">FD19_GL000993</name>
</gene>
<evidence type="ECO:0000256" key="1">
    <source>
        <dbReference type="ARBA" id="ARBA00004651"/>
    </source>
</evidence>
<evidence type="ECO:0000256" key="9">
    <source>
        <dbReference type="ARBA" id="ARBA00022989"/>
    </source>
</evidence>
<keyword evidence="6" id="KW-0598">Phosphotransferase system</keyword>
<keyword evidence="5" id="KW-0808">Transferase</keyword>
<dbReference type="GO" id="GO:0015771">
    <property type="term" value="P:trehalose transport"/>
    <property type="evidence" value="ECO:0007669"/>
    <property type="project" value="TreeGrafter"/>
</dbReference>
<keyword evidence="8" id="KW-0418">Kinase</keyword>
<evidence type="ECO:0000256" key="13">
    <source>
        <dbReference type="ARBA" id="ARBA00048931"/>
    </source>
</evidence>
<feature type="transmembrane region" description="Helical" evidence="17">
    <location>
        <begin position="292"/>
        <end position="316"/>
    </location>
</feature>
<dbReference type="InterPro" id="IPR018113">
    <property type="entry name" value="PTrfase_EIIB_Cys"/>
</dbReference>
<dbReference type="GO" id="GO:0009401">
    <property type="term" value="P:phosphoenolpyruvate-dependent sugar phosphotransferase system"/>
    <property type="evidence" value="ECO:0007669"/>
    <property type="project" value="UniProtKB-KW"/>
</dbReference>
<dbReference type="PANTHER" id="PTHR30175:SF1">
    <property type="entry name" value="PTS SYSTEM ARBUTIN-, CELLOBIOSE-, AND SALICIN-SPECIFIC EIIBC COMPONENT-RELATED"/>
    <property type="match status" value="1"/>
</dbReference>
<evidence type="ECO:0000313" key="21">
    <source>
        <dbReference type="EMBL" id="KRM87487.1"/>
    </source>
</evidence>
<feature type="domain" description="PTS EIIC type-1" evidence="20">
    <location>
        <begin position="110"/>
        <end position="463"/>
    </location>
</feature>
<dbReference type="InterPro" id="IPR003352">
    <property type="entry name" value="PTS_EIIC"/>
</dbReference>
<keyword evidence="4" id="KW-0762">Sugar transport</keyword>
<feature type="transmembrane region" description="Helical" evidence="17">
    <location>
        <begin position="328"/>
        <end position="348"/>
    </location>
</feature>
<dbReference type="Pfam" id="PF00358">
    <property type="entry name" value="PTS_EIIA_1"/>
    <property type="match status" value="1"/>
</dbReference>
<comment type="subcellular location">
    <subcellularLocation>
        <location evidence="1">Cell membrane</location>
        <topology evidence="1">Multi-pass membrane protein</topology>
    </subcellularLocation>
</comment>
<evidence type="ECO:0000256" key="8">
    <source>
        <dbReference type="ARBA" id="ARBA00022777"/>
    </source>
</evidence>
<evidence type="ECO:0000256" key="11">
    <source>
        <dbReference type="ARBA" id="ARBA00044053"/>
    </source>
</evidence>
<sequence>MDYATTAQGVLKHIGGRDNIKKGWHCATRLRFYLKDESKADVDAVKNVDGVITVVKSAGQFQVVIGNSVGNVYDALVNITGPLDADADADNGAAQTESGKKVNIISRFMGFIAGVFTPFLGALAGAGVFKGILALCTTFGWLSANSGAYKLWYAASDVVFYFLPIFLAFTAAKQLHVDQYVAATLGAVLTYPSIVALGSKSVTIHFFGIPVVPMSYTSTVIPILLAVWAMSYLEPVLNRILPGALKTFLTPLLSLAIMVPLTMMVVGPLGTVIGNVLAAIILFIYKYVPAVAGLLLGAFWQVFVIFGVHWTFVPVIMNNLSKLGADPILPITAAAVLAQAGAALGVFFRTHDPKMKSLSGSGFLSSIFGITEPTVYGVTLALKRPFYCAIISGGIGGAIAAQLGAHSYSYAFGSVLAIPTYMGKGFIGAVLGLAVAFVAAFVSTLLFGFKRTSDVDTAGTTKASAADSTTSTAIVAPVEGTIIPLSSVNDEVFSSQAMGQGLAIVPTSGVVKAPVDGTITALYPTGHAIGITSDSGVEILIHIGINTVELNGKHFETLVKQNQHVHQGDTLVKFDYAAIQKDGYDPTVMVVVTNTNEYGAIETTTATATDDQWFLKADAKTDDSKEGVSTNVQTGLSD</sequence>
<protein>
    <recommendedName>
        <fullName evidence="14">PTS system sucrose-specific EIIBCA component</fullName>
        <ecNumber evidence="11">2.7.1.211</ecNumber>
    </recommendedName>
    <alternativeName>
        <fullName evidence="15">EIIBCA-Scr</fullName>
    </alternativeName>
</protein>
<dbReference type="InterPro" id="IPR011055">
    <property type="entry name" value="Dup_hybrid_motif"/>
</dbReference>
<evidence type="ECO:0000256" key="2">
    <source>
        <dbReference type="ARBA" id="ARBA00022448"/>
    </source>
</evidence>
<feature type="domain" description="PTS EIIB type-1" evidence="19">
    <location>
        <begin position="4"/>
        <end position="86"/>
    </location>
</feature>
<evidence type="ECO:0000256" key="16">
    <source>
        <dbReference type="PROSITE-ProRule" id="PRU00421"/>
    </source>
</evidence>
<feature type="transmembrane region" description="Helical" evidence="17">
    <location>
        <begin position="204"/>
        <end position="228"/>
    </location>
</feature>
<evidence type="ECO:0000256" key="14">
    <source>
        <dbReference type="ARBA" id="ARBA00074554"/>
    </source>
</evidence>
<dbReference type="Gene3D" id="2.70.70.10">
    <property type="entry name" value="Glucose Permease (Domain IIA)"/>
    <property type="match status" value="1"/>
</dbReference>
<dbReference type="RefSeq" id="WP_056969213.1">
    <property type="nucleotide sequence ID" value="NZ_AYZK01000002.1"/>
</dbReference>
<feature type="active site" description="Phosphocysteine intermediate; for EIIB activity" evidence="16">
    <location>
        <position position="26"/>
    </location>
</feature>
<dbReference type="InterPro" id="IPR011297">
    <property type="entry name" value="PTS_IIABC_b_glu"/>
</dbReference>
<keyword evidence="2" id="KW-0813">Transport</keyword>
<dbReference type="PROSITE" id="PS51098">
    <property type="entry name" value="PTS_EIIB_TYPE_1"/>
    <property type="match status" value="1"/>
</dbReference>
<dbReference type="AlphaFoldDB" id="A0A0R2C6I6"/>
<keyword evidence="22" id="KW-1185">Reference proteome</keyword>
<dbReference type="GO" id="GO:0008982">
    <property type="term" value="F:protein-N(PI)-phosphohistidine-sugar phosphotransferase activity"/>
    <property type="evidence" value="ECO:0007669"/>
    <property type="project" value="InterPro"/>
</dbReference>
<feature type="transmembrane region" description="Helical" evidence="17">
    <location>
        <begin position="108"/>
        <end position="129"/>
    </location>
</feature>
<dbReference type="FunFam" id="2.70.70.10:FF:000001">
    <property type="entry name" value="PTS system glucose-specific IIA component"/>
    <property type="match status" value="1"/>
</dbReference>
<comment type="caution">
    <text evidence="21">The sequence shown here is derived from an EMBL/GenBank/DDBJ whole genome shotgun (WGS) entry which is preliminary data.</text>
</comment>
<evidence type="ECO:0000256" key="5">
    <source>
        <dbReference type="ARBA" id="ARBA00022679"/>
    </source>
</evidence>
<dbReference type="GO" id="GO:0005886">
    <property type="term" value="C:plasma membrane"/>
    <property type="evidence" value="ECO:0007669"/>
    <property type="project" value="UniProtKB-SubCell"/>
</dbReference>
<feature type="transmembrane region" description="Helical" evidence="17">
    <location>
        <begin position="265"/>
        <end position="285"/>
    </location>
</feature>
<name>A0A0R2C6I6_9LACO</name>
<dbReference type="GO" id="GO:0090589">
    <property type="term" value="F:protein-phosphocysteine-trehalose phosphotransferase system transporter activity"/>
    <property type="evidence" value="ECO:0007669"/>
    <property type="project" value="TreeGrafter"/>
</dbReference>
<dbReference type="SUPFAM" id="SSF55604">
    <property type="entry name" value="Glucose permease domain IIB"/>
    <property type="match status" value="1"/>
</dbReference>
<dbReference type="PANTHER" id="PTHR30175">
    <property type="entry name" value="PHOSPHOTRANSFERASE SYSTEM TRANSPORT PROTEIN"/>
    <property type="match status" value="1"/>
</dbReference>
<dbReference type="SUPFAM" id="SSF51261">
    <property type="entry name" value="Duplicated hybrid motif"/>
    <property type="match status" value="1"/>
</dbReference>
<dbReference type="EMBL" id="AYZK01000002">
    <property type="protein sequence ID" value="KRM87487.1"/>
    <property type="molecule type" value="Genomic_DNA"/>
</dbReference>
<dbReference type="PROSITE" id="PS51093">
    <property type="entry name" value="PTS_EIIA_TYPE_1"/>
    <property type="match status" value="1"/>
</dbReference>
<feature type="transmembrane region" description="Helical" evidence="17">
    <location>
        <begin position="240"/>
        <end position="259"/>
    </location>
</feature>